<evidence type="ECO:0000256" key="4">
    <source>
        <dbReference type="SAM" id="Phobius"/>
    </source>
</evidence>
<evidence type="ECO:0000259" key="5">
    <source>
        <dbReference type="PROSITE" id="PS01124"/>
    </source>
</evidence>
<dbReference type="GO" id="GO:0003700">
    <property type="term" value="F:DNA-binding transcription factor activity"/>
    <property type="evidence" value="ECO:0007669"/>
    <property type="project" value="InterPro"/>
</dbReference>
<dbReference type="InterPro" id="IPR009057">
    <property type="entry name" value="Homeodomain-like_sf"/>
</dbReference>
<evidence type="ECO:0000313" key="7">
    <source>
        <dbReference type="Proteomes" id="UP000515981"/>
    </source>
</evidence>
<dbReference type="PROSITE" id="PS00041">
    <property type="entry name" value="HTH_ARAC_FAMILY_1"/>
    <property type="match status" value="1"/>
</dbReference>
<keyword evidence="4" id="KW-1133">Transmembrane helix</keyword>
<name>A0A7G9FUL7_9FIRM</name>
<dbReference type="SUPFAM" id="SSF46689">
    <property type="entry name" value="Homeodomain-like"/>
    <property type="match status" value="1"/>
</dbReference>
<keyword evidence="3" id="KW-0804">Transcription</keyword>
<keyword evidence="7" id="KW-1185">Reference proteome</keyword>
<proteinExistence type="predicted"/>
<keyword evidence="2" id="KW-0238">DNA-binding</keyword>
<evidence type="ECO:0000313" key="6">
    <source>
        <dbReference type="EMBL" id="QNM02249.1"/>
    </source>
</evidence>
<feature type="transmembrane region" description="Helical" evidence="4">
    <location>
        <begin position="12"/>
        <end position="30"/>
    </location>
</feature>
<dbReference type="InterPro" id="IPR018060">
    <property type="entry name" value="HTH_AraC"/>
</dbReference>
<evidence type="ECO:0000256" key="2">
    <source>
        <dbReference type="ARBA" id="ARBA00023125"/>
    </source>
</evidence>
<dbReference type="AlphaFoldDB" id="A0A7G9FUL7"/>
<accession>A0A7G9FUL7</accession>
<evidence type="ECO:0000256" key="3">
    <source>
        <dbReference type="ARBA" id="ARBA00023163"/>
    </source>
</evidence>
<protein>
    <submittedName>
        <fullName evidence="6">Helix-turn-helix transcriptional regulator</fullName>
    </submittedName>
</protein>
<dbReference type="InterPro" id="IPR018062">
    <property type="entry name" value="HTH_AraC-typ_CS"/>
</dbReference>
<keyword evidence="4" id="KW-0472">Membrane</keyword>
<reference evidence="6 7" key="1">
    <citation type="submission" date="2020-08" db="EMBL/GenBank/DDBJ databases">
        <authorList>
            <person name="Liu C."/>
            <person name="Sun Q."/>
        </authorList>
    </citation>
    <scope>NUCLEOTIDE SEQUENCE [LARGE SCALE GENOMIC DNA]</scope>
    <source>
        <strain evidence="6 7">NSJ-8</strain>
    </source>
</reference>
<keyword evidence="1" id="KW-0805">Transcription regulation</keyword>
<dbReference type="SMART" id="SM00342">
    <property type="entry name" value="HTH_ARAC"/>
    <property type="match status" value="1"/>
</dbReference>
<feature type="transmembrane region" description="Helical" evidence="4">
    <location>
        <begin position="290"/>
        <end position="313"/>
    </location>
</feature>
<gene>
    <name evidence="6" type="ORF">H9Q77_14455</name>
</gene>
<dbReference type="Proteomes" id="UP000515981">
    <property type="component" value="Chromosome"/>
</dbReference>
<keyword evidence="4" id="KW-0812">Transmembrane</keyword>
<evidence type="ECO:0000256" key="1">
    <source>
        <dbReference type="ARBA" id="ARBA00023015"/>
    </source>
</evidence>
<dbReference type="Gene3D" id="1.10.10.60">
    <property type="entry name" value="Homeodomain-like"/>
    <property type="match status" value="2"/>
</dbReference>
<organism evidence="6 7">
    <name type="scientific">Simiaoa sunii</name>
    <dbReference type="NCBI Taxonomy" id="2763672"/>
    <lineage>
        <taxon>Bacteria</taxon>
        <taxon>Bacillati</taxon>
        <taxon>Bacillota</taxon>
        <taxon>Clostridia</taxon>
        <taxon>Lachnospirales</taxon>
        <taxon>Lachnospiraceae</taxon>
        <taxon>Simiaoa</taxon>
    </lineage>
</organism>
<sequence length="757" mass="89215">MGKNSVFWKWMISYVAVMLVFLLCNSITYWQGKRILLRNQETENEKIVEQICDNLTNIEETMRDLSYSVLAQEDTILLGKNSYHGKEGSATGATKYSRYTLCELLREYQKINGNYASILLCFVDDEYIVSSDSANTEENYWRTYQSQYGGIPKEQWIELLQGTYNSITMKYGNEQYVFFAGTIQDRKWDRTQINIFFVYERSQLQRILFPSQDESVCLALDGDIFLMDQNGSQWSAEDQENLQSAITEKTESVHLAEADQTVQLDYYEGINNYKILVSRRKDYFHELKGYQWRVSLILVSFTTIGILLMIYFLRRNYSHVTKLLERLEIKSSQRGVGNEFQMIDGYFHQMRQNLKETGNRLQRQNLIFQKEYLEKLLQGKVPENVELIEEMCGIRWCGEQFTILLFYMEEIERDGSREWDQVHEKQKDLEFVQFIVENVSHELFQNNGCMVYPMIVSEVLVILVNFPENETIHNRDITLETVMQLQEFMDEHMDIRYTVSAGQICCGREGIADAYQQAIYTMETKRIYELEDTVFYEDVKVGPQYGYYYPLETERELIWQIRQQNVVRAEEIISNLYEQNERNNSSNHTEVIRYLEYDLQCSMLKALEHTQDFQEYLYLRGKECHGKQALIERMYRVCESLQKEQVEDRREEKELCEKIIMYIQQNIADCNLNVTSIAEHFQISSVQMSKTFRSVKGQKLPTYISQQRIQKAKEILCSSDDGLSDVAEKAGFGSVRTLLRSFKQSEGMTPSQWKDGQ</sequence>
<dbReference type="KEGG" id="ssun:H9Q77_14455"/>
<dbReference type="Pfam" id="PF12833">
    <property type="entry name" value="HTH_18"/>
    <property type="match status" value="1"/>
</dbReference>
<dbReference type="RefSeq" id="WP_249325995.1">
    <property type="nucleotide sequence ID" value="NZ_CP060633.1"/>
</dbReference>
<dbReference type="GO" id="GO:0043565">
    <property type="term" value="F:sequence-specific DNA binding"/>
    <property type="evidence" value="ECO:0007669"/>
    <property type="project" value="InterPro"/>
</dbReference>
<feature type="domain" description="HTH araC/xylS-type" evidence="5">
    <location>
        <begin position="657"/>
        <end position="756"/>
    </location>
</feature>
<dbReference type="PANTHER" id="PTHR43280">
    <property type="entry name" value="ARAC-FAMILY TRANSCRIPTIONAL REGULATOR"/>
    <property type="match status" value="1"/>
</dbReference>
<dbReference type="EMBL" id="CP060633">
    <property type="protein sequence ID" value="QNM02249.1"/>
    <property type="molecule type" value="Genomic_DNA"/>
</dbReference>
<dbReference type="PROSITE" id="PS01124">
    <property type="entry name" value="HTH_ARAC_FAMILY_2"/>
    <property type="match status" value="1"/>
</dbReference>
<dbReference type="PANTHER" id="PTHR43280:SF2">
    <property type="entry name" value="HTH-TYPE TRANSCRIPTIONAL REGULATOR EXSA"/>
    <property type="match status" value="1"/>
</dbReference>